<evidence type="ECO:0000313" key="3">
    <source>
        <dbReference type="Proteomes" id="UP001187531"/>
    </source>
</evidence>
<keyword evidence="3" id="KW-1185">Reference proteome</keyword>
<feature type="region of interest" description="Disordered" evidence="1">
    <location>
        <begin position="50"/>
        <end position="76"/>
    </location>
</feature>
<dbReference type="EMBL" id="JAVRJZ010000007">
    <property type="protein sequence ID" value="KAK2720103.1"/>
    <property type="molecule type" value="Genomic_DNA"/>
</dbReference>
<evidence type="ECO:0000256" key="1">
    <source>
        <dbReference type="SAM" id="MobiDB-lite"/>
    </source>
</evidence>
<gene>
    <name evidence="2" type="ORF">QYM36_004114</name>
</gene>
<feature type="region of interest" description="Disordered" evidence="1">
    <location>
        <begin position="1"/>
        <end position="37"/>
    </location>
</feature>
<protein>
    <submittedName>
        <fullName evidence="2">Uncharacterized protein</fullName>
    </submittedName>
</protein>
<accession>A0AA88L6B5</accession>
<dbReference type="AlphaFoldDB" id="A0AA88L6B5"/>
<name>A0AA88L6B5_ARTSF</name>
<comment type="caution">
    <text evidence="2">The sequence shown here is derived from an EMBL/GenBank/DDBJ whole genome shotgun (WGS) entry which is preliminary data.</text>
</comment>
<reference evidence="2" key="1">
    <citation type="submission" date="2023-07" db="EMBL/GenBank/DDBJ databases">
        <title>Chromosome-level genome assembly of Artemia franciscana.</title>
        <authorList>
            <person name="Jo E."/>
        </authorList>
    </citation>
    <scope>NUCLEOTIDE SEQUENCE</scope>
    <source>
        <tissue evidence="2">Whole body</tissue>
    </source>
</reference>
<sequence length="76" mass="8303">MTGGTTAQEICIPSKHIDRQLMPPPKGIKKKRSKEWPAVEKPMIHIVNSPGLAPIHSESEDTDSDSAYGFGSDWTA</sequence>
<evidence type="ECO:0000313" key="2">
    <source>
        <dbReference type="EMBL" id="KAK2720103.1"/>
    </source>
</evidence>
<proteinExistence type="predicted"/>
<organism evidence="2 3">
    <name type="scientific">Artemia franciscana</name>
    <name type="common">Brine shrimp</name>
    <name type="synonym">Artemia sanfranciscana</name>
    <dbReference type="NCBI Taxonomy" id="6661"/>
    <lineage>
        <taxon>Eukaryota</taxon>
        <taxon>Metazoa</taxon>
        <taxon>Ecdysozoa</taxon>
        <taxon>Arthropoda</taxon>
        <taxon>Crustacea</taxon>
        <taxon>Branchiopoda</taxon>
        <taxon>Anostraca</taxon>
        <taxon>Artemiidae</taxon>
        <taxon>Artemia</taxon>
    </lineage>
</organism>
<dbReference type="Proteomes" id="UP001187531">
    <property type="component" value="Unassembled WGS sequence"/>
</dbReference>